<accession>A0A3L8ADK5</accession>
<dbReference type="PANTHER" id="PTHR22916">
    <property type="entry name" value="GLYCOSYLTRANSFERASE"/>
    <property type="match status" value="1"/>
</dbReference>
<sequence>MLQPKVSVIVPIFKVSQYIEKCAISLFEQTLDDIEYLFIDDCSPDNSVDVLQAILNKYPQRRDYTRIIRMNVNSGTSVVRALGIKEAKGEYIIHCDSDDWIDVDYFEKLYKEAIKENADIVIGDFIRESVNSTYTIETEVCNPPRLMLSEMCNRSFYCMLWNKLMRRSLLIDNAIILKPGINMWEDVLVCLQAFYFAKRIGKIEGSYYHYRVNPASYTVNSANECSYRQRKWCVMELEKFFADKEGDWSLLLNYWKMLAKLYLLLPASLNPYKWRNEFSEAAIDIDKMGAFSEKDKKKMKMAVRSPILCILYVMPDMVIFQARRIVKSIIRNDICQRFQ</sequence>
<dbReference type="SUPFAM" id="SSF53448">
    <property type="entry name" value="Nucleotide-diphospho-sugar transferases"/>
    <property type="match status" value="1"/>
</dbReference>
<keyword evidence="1" id="KW-0328">Glycosyltransferase</keyword>
<comment type="caution">
    <text evidence="4">The sequence shown here is derived from an EMBL/GenBank/DDBJ whole genome shotgun (WGS) entry which is preliminary data.</text>
</comment>
<evidence type="ECO:0000256" key="2">
    <source>
        <dbReference type="ARBA" id="ARBA00022679"/>
    </source>
</evidence>
<evidence type="ECO:0000313" key="4">
    <source>
        <dbReference type="EMBL" id="RLT81102.1"/>
    </source>
</evidence>
<dbReference type="InterPro" id="IPR029044">
    <property type="entry name" value="Nucleotide-diphossugar_trans"/>
</dbReference>
<feature type="domain" description="Glycosyltransferase 2-like" evidence="3">
    <location>
        <begin position="7"/>
        <end position="170"/>
    </location>
</feature>
<dbReference type="EMBL" id="RAZM01000009">
    <property type="protein sequence ID" value="RLT81102.1"/>
    <property type="molecule type" value="Genomic_DNA"/>
</dbReference>
<dbReference type="Gene3D" id="3.90.550.10">
    <property type="entry name" value="Spore Coat Polysaccharide Biosynthesis Protein SpsA, Chain A"/>
    <property type="match status" value="1"/>
</dbReference>
<organism evidence="4 5">
    <name type="scientific">Bacteroides acidifaciens</name>
    <dbReference type="NCBI Taxonomy" id="85831"/>
    <lineage>
        <taxon>Bacteria</taxon>
        <taxon>Pseudomonadati</taxon>
        <taxon>Bacteroidota</taxon>
        <taxon>Bacteroidia</taxon>
        <taxon>Bacteroidales</taxon>
        <taxon>Bacteroidaceae</taxon>
        <taxon>Bacteroides</taxon>
    </lineage>
</organism>
<evidence type="ECO:0000313" key="5">
    <source>
        <dbReference type="Proteomes" id="UP000267159"/>
    </source>
</evidence>
<evidence type="ECO:0000256" key="1">
    <source>
        <dbReference type="ARBA" id="ARBA00022676"/>
    </source>
</evidence>
<dbReference type="InterPro" id="IPR001173">
    <property type="entry name" value="Glyco_trans_2-like"/>
</dbReference>
<dbReference type="Proteomes" id="UP000267159">
    <property type="component" value="Unassembled WGS sequence"/>
</dbReference>
<evidence type="ECO:0000259" key="3">
    <source>
        <dbReference type="Pfam" id="PF00535"/>
    </source>
</evidence>
<name>A0A3L8ADK5_9BACE</name>
<dbReference type="CDD" id="cd00761">
    <property type="entry name" value="Glyco_tranf_GTA_type"/>
    <property type="match status" value="1"/>
</dbReference>
<keyword evidence="2 4" id="KW-0808">Transferase</keyword>
<dbReference type="GO" id="GO:0016758">
    <property type="term" value="F:hexosyltransferase activity"/>
    <property type="evidence" value="ECO:0007669"/>
    <property type="project" value="UniProtKB-ARBA"/>
</dbReference>
<gene>
    <name evidence="4" type="ORF">D7Y07_04670</name>
</gene>
<dbReference type="RefSeq" id="WP_121766324.1">
    <property type="nucleotide sequence ID" value="NZ_CAMRUR010000004.1"/>
</dbReference>
<dbReference type="AlphaFoldDB" id="A0A3L8ADK5"/>
<dbReference type="PANTHER" id="PTHR22916:SF51">
    <property type="entry name" value="GLYCOSYLTRANSFERASE EPSH-RELATED"/>
    <property type="match status" value="1"/>
</dbReference>
<dbReference type="Pfam" id="PF00535">
    <property type="entry name" value="Glycos_transf_2"/>
    <property type="match status" value="1"/>
</dbReference>
<reference evidence="4 5" key="1">
    <citation type="submission" date="2018-09" db="EMBL/GenBank/DDBJ databases">
        <title>Murine metabolic-syndrome-specific gut microbial biobank.</title>
        <authorList>
            <person name="Liu C."/>
        </authorList>
    </citation>
    <scope>NUCLEOTIDE SEQUENCE [LARGE SCALE GENOMIC DNA]</scope>
    <source>
        <strain evidence="4 5">0.1X-D8-26</strain>
    </source>
</reference>
<proteinExistence type="predicted"/>
<protein>
    <submittedName>
        <fullName evidence="4">Glycosyltransferase family 2 protein</fullName>
    </submittedName>
</protein>